<dbReference type="Proteomes" id="UP000269883">
    <property type="component" value="Chromosome"/>
</dbReference>
<dbReference type="OrthoDB" id="9805698at2"/>
<dbReference type="InterPro" id="IPR043519">
    <property type="entry name" value="NT_sf"/>
</dbReference>
<evidence type="ECO:0000256" key="8">
    <source>
        <dbReference type="ARBA" id="ARBA00022741"/>
    </source>
</evidence>
<keyword evidence="15" id="KW-1185">Reference proteome</keyword>
<dbReference type="AlphaFoldDB" id="A0A2Z6AWR0"/>
<evidence type="ECO:0000256" key="9">
    <source>
        <dbReference type="ARBA" id="ARBA00022842"/>
    </source>
</evidence>
<dbReference type="Pfam" id="PF00571">
    <property type="entry name" value="CBS"/>
    <property type="match status" value="2"/>
</dbReference>
<dbReference type="InterPro" id="IPR003156">
    <property type="entry name" value="DHHA1_dom"/>
</dbReference>
<dbReference type="RefSeq" id="WP_126377149.1">
    <property type="nucleotide sequence ID" value="NZ_AP017378.1"/>
</dbReference>
<dbReference type="Pfam" id="PF02272">
    <property type="entry name" value="DHHA1"/>
    <property type="match status" value="1"/>
</dbReference>
<feature type="domain" description="CBS" evidence="13">
    <location>
        <begin position="324"/>
        <end position="381"/>
    </location>
</feature>
<name>A0A2Z6AWR0_9BACT</name>
<dbReference type="Pfam" id="PF01743">
    <property type="entry name" value="PolyA_pol"/>
    <property type="match status" value="1"/>
</dbReference>
<dbReference type="PANTHER" id="PTHR47788:SF1">
    <property type="entry name" value="A-ADDING TRNA NUCLEOTIDYLTRANSFERASE"/>
    <property type="match status" value="1"/>
</dbReference>
<dbReference type="SUPFAM" id="SSF64182">
    <property type="entry name" value="DHH phosphoesterases"/>
    <property type="match status" value="1"/>
</dbReference>
<evidence type="ECO:0000256" key="4">
    <source>
        <dbReference type="ARBA" id="ARBA00022679"/>
    </source>
</evidence>
<evidence type="ECO:0000256" key="1">
    <source>
        <dbReference type="ARBA" id="ARBA00001946"/>
    </source>
</evidence>
<keyword evidence="6 14" id="KW-0548">Nucleotidyltransferase</keyword>
<dbReference type="Gene3D" id="1.10.3090.10">
    <property type="entry name" value="cca-adding enzyme, domain 2"/>
    <property type="match status" value="1"/>
</dbReference>
<keyword evidence="8" id="KW-0547">Nucleotide-binding</keyword>
<dbReference type="SUPFAM" id="SSF81891">
    <property type="entry name" value="Poly A polymerase C-terminal region-like"/>
    <property type="match status" value="1"/>
</dbReference>
<evidence type="ECO:0000256" key="10">
    <source>
        <dbReference type="ARBA" id="ARBA00022884"/>
    </source>
</evidence>
<dbReference type="Pfam" id="PF12627">
    <property type="entry name" value="PolyA_pol_RNAbd"/>
    <property type="match status" value="1"/>
</dbReference>
<comment type="similarity">
    <text evidence="2 12">Belongs to the tRNA nucleotidyltransferase/poly(A) polymerase family.</text>
</comment>
<organism evidence="14 15">
    <name type="scientific">Desulfovibrio ferrophilus</name>
    <dbReference type="NCBI Taxonomy" id="241368"/>
    <lineage>
        <taxon>Bacteria</taxon>
        <taxon>Pseudomonadati</taxon>
        <taxon>Thermodesulfobacteriota</taxon>
        <taxon>Desulfovibrionia</taxon>
        <taxon>Desulfovibrionales</taxon>
        <taxon>Desulfovibrionaceae</taxon>
        <taxon>Desulfovibrio</taxon>
    </lineage>
</organism>
<proteinExistence type="inferred from homology"/>
<dbReference type="Gene3D" id="3.30.460.10">
    <property type="entry name" value="Beta Polymerase, domain 2"/>
    <property type="match status" value="1"/>
</dbReference>
<keyword evidence="11" id="KW-0129">CBS domain</keyword>
<dbReference type="InterPro" id="IPR000644">
    <property type="entry name" value="CBS_dom"/>
</dbReference>
<dbReference type="SMART" id="SM00116">
    <property type="entry name" value="CBS"/>
    <property type="match status" value="2"/>
</dbReference>
<keyword evidence="4 12" id="KW-0808">Transferase</keyword>
<dbReference type="KEGG" id="dfl:DFE_0958"/>
<dbReference type="Gene3D" id="3.90.1640.10">
    <property type="entry name" value="inorganic pyrophosphatase (n-terminal core)"/>
    <property type="match status" value="1"/>
</dbReference>
<dbReference type="GO" id="GO:0008033">
    <property type="term" value="P:tRNA processing"/>
    <property type="evidence" value="ECO:0007669"/>
    <property type="project" value="UniProtKB-KW"/>
</dbReference>
<sequence length="902" mass="101168">MNKPEKIDAPLIITSHANADFDSLAAMVAASRLYPGAVLVFPGSQEKNLRNFYIQSAMYMFNFRNVREIDLSTVRTLVLVDTRQQGRVPHVKQAFDNPNLEIHTYDHHPDNDDDVVHSKGKVIDWGSTATILTHEIMGMGITLKPDEATIIGLGIFEDTGSFTFNSTKPEDFQAAAWLLTQGMDTTVISDLITRDLSAEQVSLLNALLESAKTHDIRGVPVVTAEISTEEYVSDFALLAHKIIDMENIRVLFALGRMHDRVHLVARSRSPEVDVGQICASFGGGGHAAAASASIKDRTMSQVKDELFALLNTLIRPQHGVQDLMSRPAIVIEREMTTAEAAEIMSRYGLKAAPIVDMETGKFIGVLEHQIADKAVGHGLSETPATDYMMRASASVSPDTNLYEIIEIVLGQGQRLVPVIDKGHIVGVVTRTDLINLLVDEPARIPESLMPERSRERNIRILLNERLPKELVGILHEAGELADELEQSIYAVGGFVRDILMDTPNLDLDLVVEGDGIAFAQALGDKLGGRVRAHRKFQTAVIVLPDGQHIDVATARLEYYEYPAALPTVELSSIKMDLYRRDFTINALAVQLNKSQFGRLVDFFGAQRDIKNRVIRVLHSLSFVEDPTRILRAIRFAQRYSFQIGGQTERLIKNALGLGMMEKLSGSRLFNEMCLIFEEKTALACLRQMRDLRLLSAIHPMLTLSPAQEELLEEIEKVLEWYRLLYLNHAPRSWIIYFMALANGAKDEETQSLAERFNLTPKQINDFLALRKQLNQSIYHYKMWKHRKGPLSQLCFQLDELPVEGVLFFMSKFKQEATRRDLSQYLTRLKDAELDISGRDLQLAGLPEGPAYGEILKKVRAAMLDGNASCREDQLNLVRKIIKDPAYIGLEPHPRTKKDSNSR</sequence>
<dbReference type="PROSITE" id="PS51371">
    <property type="entry name" value="CBS"/>
    <property type="match status" value="2"/>
</dbReference>
<evidence type="ECO:0000256" key="11">
    <source>
        <dbReference type="PROSITE-ProRule" id="PRU00703"/>
    </source>
</evidence>
<dbReference type="InterPro" id="IPR052390">
    <property type="entry name" value="tRNA_nt/polyA_polymerase"/>
</dbReference>
<dbReference type="Gene3D" id="3.10.580.10">
    <property type="entry name" value="CBS-domain"/>
    <property type="match status" value="1"/>
</dbReference>
<dbReference type="SUPFAM" id="SSF54631">
    <property type="entry name" value="CBS-domain pair"/>
    <property type="match status" value="1"/>
</dbReference>
<dbReference type="PANTHER" id="PTHR47788">
    <property type="entry name" value="POLYA POLYMERASE"/>
    <property type="match status" value="1"/>
</dbReference>
<dbReference type="GO" id="GO:0046872">
    <property type="term" value="F:metal ion binding"/>
    <property type="evidence" value="ECO:0007669"/>
    <property type="project" value="UniProtKB-KW"/>
</dbReference>
<feature type="domain" description="CBS" evidence="13">
    <location>
        <begin position="388"/>
        <end position="446"/>
    </location>
</feature>
<dbReference type="GO" id="GO:0000166">
    <property type="term" value="F:nucleotide binding"/>
    <property type="evidence" value="ECO:0007669"/>
    <property type="project" value="UniProtKB-KW"/>
</dbReference>
<dbReference type="SUPFAM" id="SSF81301">
    <property type="entry name" value="Nucleotidyltransferase"/>
    <property type="match status" value="1"/>
</dbReference>
<dbReference type="InterPro" id="IPR038763">
    <property type="entry name" value="DHH_sf"/>
</dbReference>
<evidence type="ECO:0000256" key="3">
    <source>
        <dbReference type="ARBA" id="ARBA00022555"/>
    </source>
</evidence>
<evidence type="ECO:0000313" key="15">
    <source>
        <dbReference type="Proteomes" id="UP000269883"/>
    </source>
</evidence>
<dbReference type="GO" id="GO:0016779">
    <property type="term" value="F:nucleotidyltransferase activity"/>
    <property type="evidence" value="ECO:0007669"/>
    <property type="project" value="UniProtKB-KW"/>
</dbReference>
<dbReference type="InterPro" id="IPR046342">
    <property type="entry name" value="CBS_dom_sf"/>
</dbReference>
<protein>
    <submittedName>
        <fullName evidence="14">Polynucleotide adenylyltransferase region</fullName>
    </submittedName>
</protein>
<dbReference type="GO" id="GO:0000049">
    <property type="term" value="F:tRNA binding"/>
    <property type="evidence" value="ECO:0007669"/>
    <property type="project" value="UniProtKB-KW"/>
</dbReference>
<dbReference type="InterPro" id="IPR002646">
    <property type="entry name" value="PolA_pol_head_dom"/>
</dbReference>
<comment type="cofactor">
    <cofactor evidence="1">
        <name>Mg(2+)</name>
        <dbReference type="ChEBI" id="CHEBI:18420"/>
    </cofactor>
</comment>
<keyword evidence="3" id="KW-0820">tRNA-binding</keyword>
<keyword evidence="10 12" id="KW-0694">RNA-binding</keyword>
<evidence type="ECO:0000256" key="6">
    <source>
        <dbReference type="ARBA" id="ARBA00022695"/>
    </source>
</evidence>
<dbReference type="EMBL" id="AP017378">
    <property type="protein sequence ID" value="BBD07684.1"/>
    <property type="molecule type" value="Genomic_DNA"/>
</dbReference>
<keyword evidence="7" id="KW-0479">Metal-binding</keyword>
<gene>
    <name evidence="14" type="ORF">DFE_0958</name>
</gene>
<evidence type="ECO:0000259" key="13">
    <source>
        <dbReference type="PROSITE" id="PS51371"/>
    </source>
</evidence>
<dbReference type="CDD" id="cd05398">
    <property type="entry name" value="NT_ClassII-CCAase"/>
    <property type="match status" value="1"/>
</dbReference>
<evidence type="ECO:0000313" key="14">
    <source>
        <dbReference type="EMBL" id="BBD07684.1"/>
    </source>
</evidence>
<keyword evidence="9" id="KW-0460">Magnesium</keyword>
<evidence type="ECO:0000256" key="7">
    <source>
        <dbReference type="ARBA" id="ARBA00022723"/>
    </source>
</evidence>
<evidence type="ECO:0000256" key="12">
    <source>
        <dbReference type="RuleBase" id="RU003953"/>
    </source>
</evidence>
<keyword evidence="5" id="KW-0819">tRNA processing</keyword>
<dbReference type="Gene3D" id="3.10.310.30">
    <property type="match status" value="1"/>
</dbReference>
<reference evidence="14 15" key="1">
    <citation type="journal article" date="2018" name="Sci. Adv.">
        <title>Multi-heme cytochromes provide a pathway for survival in energy-limited environments.</title>
        <authorList>
            <person name="Deng X."/>
            <person name="Dohmae N."/>
            <person name="Nealson K.H."/>
            <person name="Hashimoto K."/>
            <person name="Okamoto A."/>
        </authorList>
    </citation>
    <scope>NUCLEOTIDE SEQUENCE [LARGE SCALE GENOMIC DNA]</scope>
    <source>
        <strain evidence="14 15">IS5</strain>
    </source>
</reference>
<accession>A0A2Z6AWR0</accession>
<dbReference type="InterPro" id="IPR032828">
    <property type="entry name" value="PolyA_RNA-bd"/>
</dbReference>
<evidence type="ECO:0000256" key="5">
    <source>
        <dbReference type="ARBA" id="ARBA00022694"/>
    </source>
</evidence>
<evidence type="ECO:0000256" key="2">
    <source>
        <dbReference type="ARBA" id="ARBA00007265"/>
    </source>
</evidence>